<comment type="caution">
    <text evidence="4">The sequence shown here is derived from an EMBL/GenBank/DDBJ whole genome shotgun (WGS) entry which is preliminary data.</text>
</comment>
<dbReference type="InterPro" id="IPR029058">
    <property type="entry name" value="AB_hydrolase_fold"/>
</dbReference>
<dbReference type="Gene3D" id="3.40.50.1820">
    <property type="entry name" value="alpha/beta hydrolase"/>
    <property type="match status" value="1"/>
</dbReference>
<feature type="signal peptide" evidence="2">
    <location>
        <begin position="1"/>
        <end position="19"/>
    </location>
</feature>
<dbReference type="PANTHER" id="PTHR48081:SF6">
    <property type="entry name" value="PEPTIDASE S9 PROLYL OLIGOPEPTIDASE CATALYTIC DOMAIN-CONTAINING PROTEIN"/>
    <property type="match status" value="1"/>
</dbReference>
<feature type="domain" description="Alpha/beta hydrolase fold-3" evidence="3">
    <location>
        <begin position="156"/>
        <end position="222"/>
    </location>
</feature>
<dbReference type="Pfam" id="PF07859">
    <property type="entry name" value="Abhydrolase_3"/>
    <property type="match status" value="1"/>
</dbReference>
<keyword evidence="2" id="KW-0732">Signal</keyword>
<evidence type="ECO:0000313" key="5">
    <source>
        <dbReference type="Proteomes" id="UP000319859"/>
    </source>
</evidence>
<dbReference type="Proteomes" id="UP000319859">
    <property type="component" value="Unassembled WGS sequence"/>
</dbReference>
<dbReference type="AlphaFoldDB" id="A0A560F9S2"/>
<evidence type="ECO:0000256" key="2">
    <source>
        <dbReference type="SAM" id="SignalP"/>
    </source>
</evidence>
<dbReference type="EMBL" id="VITN01000010">
    <property type="protein sequence ID" value="TWB18363.1"/>
    <property type="molecule type" value="Genomic_DNA"/>
</dbReference>
<reference evidence="4 5" key="1">
    <citation type="submission" date="2019-06" db="EMBL/GenBank/DDBJ databases">
        <title>Genomic Encyclopedia of Type Strains, Phase IV (KMG-V): Genome sequencing to study the core and pangenomes of soil and plant-associated prokaryotes.</title>
        <authorList>
            <person name="Whitman W."/>
        </authorList>
    </citation>
    <scope>NUCLEOTIDE SEQUENCE [LARGE SCALE GENOMIC DNA]</scope>
    <source>
        <strain evidence="4 5">BR 11880</strain>
    </source>
</reference>
<accession>A0A560F9S2</accession>
<proteinExistence type="predicted"/>
<dbReference type="PANTHER" id="PTHR48081">
    <property type="entry name" value="AB HYDROLASE SUPERFAMILY PROTEIN C4A8.06C"/>
    <property type="match status" value="1"/>
</dbReference>
<protein>
    <submittedName>
        <fullName evidence="4">Acetyl esterase/lipase</fullName>
    </submittedName>
</protein>
<organism evidence="4 5">
    <name type="scientific">Nitrospirillum amazonense</name>
    <dbReference type="NCBI Taxonomy" id="28077"/>
    <lineage>
        <taxon>Bacteria</taxon>
        <taxon>Pseudomonadati</taxon>
        <taxon>Pseudomonadota</taxon>
        <taxon>Alphaproteobacteria</taxon>
        <taxon>Rhodospirillales</taxon>
        <taxon>Azospirillaceae</taxon>
        <taxon>Nitrospirillum</taxon>
    </lineage>
</organism>
<gene>
    <name evidence="4" type="ORF">FBZ89_1108</name>
</gene>
<feature type="chain" id="PRO_5021728014" evidence="2">
    <location>
        <begin position="20"/>
        <end position="303"/>
    </location>
</feature>
<dbReference type="SUPFAM" id="SSF53474">
    <property type="entry name" value="alpha/beta-Hydrolases"/>
    <property type="match status" value="1"/>
</dbReference>
<dbReference type="InterPro" id="IPR013094">
    <property type="entry name" value="AB_hydrolase_3"/>
</dbReference>
<evidence type="ECO:0000256" key="1">
    <source>
        <dbReference type="ARBA" id="ARBA00022801"/>
    </source>
</evidence>
<name>A0A560F9S2_9PROT</name>
<dbReference type="InterPro" id="IPR050300">
    <property type="entry name" value="GDXG_lipolytic_enzyme"/>
</dbReference>
<evidence type="ECO:0000313" key="4">
    <source>
        <dbReference type="EMBL" id="TWB18363.1"/>
    </source>
</evidence>
<dbReference type="GO" id="GO:0016787">
    <property type="term" value="F:hydrolase activity"/>
    <property type="evidence" value="ECO:0007669"/>
    <property type="project" value="UniProtKB-KW"/>
</dbReference>
<evidence type="ECO:0000259" key="3">
    <source>
        <dbReference type="Pfam" id="PF07859"/>
    </source>
</evidence>
<sequence length="303" mass="31937">MLARTRYALLMGALISAMAANAPAGAQQAAPPANPNAIILGTGGVENGAAEEIWYGRGVQLAVRNVTQSTLTPVLPDKDKATGAAVIVAPGGAYRVLSMNNEGWSIAHWLADHGVAAFVLKYRLIPTPADPPAFAKLMTSRLAEMAQAPAGTPWPAFPPAVEDAEAALKLVRTHAADWGVDPGRVGLMGFSAGARTILAVTLRATPDSMPAFIAPIYGPMNAETVPEKAPPLFAVMAIDDPLLSKTDFGLIQSWRQAHRPVELHVYQKDGHGFAAGNPGTTAAAWLDSFLLWLRMNKILPPST</sequence>
<keyword evidence="1" id="KW-0378">Hydrolase</keyword>